<dbReference type="InterPro" id="IPR052534">
    <property type="entry name" value="Extracell_DNA_Util/SecSys_Comp"/>
</dbReference>
<keyword evidence="1" id="KW-1133">Transmembrane helix</keyword>
<proteinExistence type="predicted"/>
<gene>
    <name evidence="3" type="ORF">SAMN04488243_101180</name>
</gene>
<dbReference type="Proteomes" id="UP000199446">
    <property type="component" value="Unassembled WGS sequence"/>
</dbReference>
<name>A0A1G7CVD6_9DEIN</name>
<dbReference type="EMBL" id="FNBC01000001">
    <property type="protein sequence ID" value="SDE43279.1"/>
    <property type="molecule type" value="Genomic_DNA"/>
</dbReference>
<keyword evidence="1" id="KW-0812">Transmembrane</keyword>
<feature type="transmembrane region" description="Helical" evidence="1">
    <location>
        <begin position="20"/>
        <end position="43"/>
    </location>
</feature>
<dbReference type="OrthoDB" id="32149at2"/>
<dbReference type="PANTHER" id="PTHR40278">
    <property type="entry name" value="DNA UTILIZATION PROTEIN HOFN"/>
    <property type="match status" value="1"/>
</dbReference>
<reference evidence="4" key="1">
    <citation type="submission" date="2016-10" db="EMBL/GenBank/DDBJ databases">
        <authorList>
            <person name="Varghese N."/>
            <person name="Submissions S."/>
        </authorList>
    </citation>
    <scope>NUCLEOTIDE SEQUENCE [LARGE SCALE GENOMIC DNA]</scope>
    <source>
        <strain evidence="4">CGMCC 1.6992</strain>
    </source>
</reference>
<protein>
    <submittedName>
        <fullName evidence="3">Type IV pilus assembly protein PilN</fullName>
    </submittedName>
</protein>
<accession>A0A1G7CVD6</accession>
<evidence type="ECO:0000259" key="2">
    <source>
        <dbReference type="Pfam" id="PF18222"/>
    </source>
</evidence>
<dbReference type="STRING" id="482827.SAMN04488243_101180"/>
<keyword evidence="1" id="KW-0472">Membrane</keyword>
<dbReference type="PANTHER" id="PTHR40278:SF1">
    <property type="entry name" value="DNA UTILIZATION PROTEIN HOFN"/>
    <property type="match status" value="1"/>
</dbReference>
<feature type="domain" description="PilN biogenesis protein dimerization" evidence="2">
    <location>
        <begin position="97"/>
        <end position="201"/>
    </location>
</feature>
<organism evidence="3 4">
    <name type="scientific">Thermus arciformis</name>
    <dbReference type="NCBI Taxonomy" id="482827"/>
    <lineage>
        <taxon>Bacteria</taxon>
        <taxon>Thermotogati</taxon>
        <taxon>Deinococcota</taxon>
        <taxon>Deinococci</taxon>
        <taxon>Thermales</taxon>
        <taxon>Thermaceae</taxon>
        <taxon>Thermus</taxon>
    </lineage>
</organism>
<dbReference type="RefSeq" id="WP_093004948.1">
    <property type="nucleotide sequence ID" value="NZ_FNBC01000001.1"/>
</dbReference>
<evidence type="ECO:0000313" key="4">
    <source>
        <dbReference type="Proteomes" id="UP000199446"/>
    </source>
</evidence>
<evidence type="ECO:0000313" key="3">
    <source>
        <dbReference type="EMBL" id="SDE43279.1"/>
    </source>
</evidence>
<keyword evidence="4" id="KW-1185">Reference proteome</keyword>
<dbReference type="AlphaFoldDB" id="A0A1G7CVD6"/>
<sequence>MIRLNLLPKNLRRRVEPGWWRLSAALFALLVLGTLGFLHYTAYTELSLAKSERDALKAEVEALKPFIEEQNRLVQERKALEALLAIREGLRKNFVPWSEYLAAFIGQIPREGGRFPVALRSVSGRALSLEEAKGQAQNGAFGGKEVRVEFALQGEALNQNALVRFVRAFETSPRFGIEFQGASLDQNRGLYTFSARVGVVGGEEGAR</sequence>
<dbReference type="Pfam" id="PF18222">
    <property type="entry name" value="PilN_bio_d"/>
    <property type="match status" value="1"/>
</dbReference>
<dbReference type="InterPro" id="IPR040888">
    <property type="entry name" value="PilN_bio_d"/>
</dbReference>
<dbReference type="Gene3D" id="3.30.70.2830">
    <property type="match status" value="1"/>
</dbReference>
<evidence type="ECO:0000256" key="1">
    <source>
        <dbReference type="SAM" id="Phobius"/>
    </source>
</evidence>